<keyword evidence="4" id="KW-0812">Transmembrane</keyword>
<name>V3YZS1_LOTGI</name>
<dbReference type="SUPFAM" id="SSF52058">
    <property type="entry name" value="L domain-like"/>
    <property type="match status" value="1"/>
</dbReference>
<feature type="compositionally biased region" description="Low complexity" evidence="3">
    <location>
        <begin position="653"/>
        <end position="664"/>
    </location>
</feature>
<dbReference type="OrthoDB" id="2013775at2759"/>
<dbReference type="InterPro" id="IPR003591">
    <property type="entry name" value="Leu-rich_rpt_typical-subtyp"/>
</dbReference>
<evidence type="ECO:0000256" key="4">
    <source>
        <dbReference type="SAM" id="Phobius"/>
    </source>
</evidence>
<keyword evidence="4" id="KW-0472">Membrane</keyword>
<dbReference type="InterPro" id="IPR003961">
    <property type="entry name" value="FN3_dom"/>
</dbReference>
<dbReference type="HOGENOM" id="CLU_413509_0_0_1"/>
<dbReference type="PANTHER" id="PTHR24366:SF96">
    <property type="entry name" value="LEUCINE RICH REPEAT CONTAINING 53"/>
    <property type="match status" value="1"/>
</dbReference>
<evidence type="ECO:0000313" key="6">
    <source>
        <dbReference type="EMBL" id="ESO83713.1"/>
    </source>
</evidence>
<feature type="region of interest" description="Disordered" evidence="3">
    <location>
        <begin position="640"/>
        <end position="664"/>
    </location>
</feature>
<organism evidence="6 7">
    <name type="scientific">Lottia gigantea</name>
    <name type="common">Giant owl limpet</name>
    <dbReference type="NCBI Taxonomy" id="225164"/>
    <lineage>
        <taxon>Eukaryota</taxon>
        <taxon>Metazoa</taxon>
        <taxon>Spiralia</taxon>
        <taxon>Lophotrochozoa</taxon>
        <taxon>Mollusca</taxon>
        <taxon>Gastropoda</taxon>
        <taxon>Patellogastropoda</taxon>
        <taxon>Lottioidea</taxon>
        <taxon>Lottiidae</taxon>
        <taxon>Lottia</taxon>
    </lineage>
</organism>
<dbReference type="PROSITE" id="PS51450">
    <property type="entry name" value="LRR"/>
    <property type="match status" value="2"/>
</dbReference>
<sequence length="664" mass="74862">MKKNILILVTIHLALFTLSSTSECPQIHHDCQCTQPEEGIHIKCRFQDNDLINITLINSTGNEDIFIKELDLESNNLTSLPSAFFNGVTLITHINLRDNEFTDVPDILEDIGNITCLDLEKNKIKLLNMTAQNLRSVQSVNFAYNQLDTIILPESLHSMILWNFSNNFLEVVPENLWSIAGTLDLSDNIIQNLPKIPECRLNVLNLDNNNLTEIPPHTFEDCKDLQELKLRGNRISKLDTESLSGLDVLYQLHLDRNHLSSLKPGVFSSLHFLFTLSLAQNRLSLLEPANFKGIDDTLQQLILSGNQLSGLRNDTFSILEKLHRLDLSFNEEITDISDLVLPPHLASLDLQNCSIRDLHSCKLMKLTDLQEINLADNNLTCSCHLSMLFGWYKDRTTNGYTSRPQTQNKWECTVSDSDVPRIVTEDIKNCGRHQDIEQHCEEVRLVVYDFTPIKVNTSLVTSDNLITIHWEVEGDKRQIVGYKVSYESDGKVLFESPVLGKNQRTFVISFVSQHDQYSVCVDVVGNATSALTSSCETVSGQSLDYLIGIMAGVVLLLPCIAALLYILRRDKRIKEAQYSPLDEKVVKRQPNKSHTVVVEVSEAVNVEHAVCPYHENKAFNPSEETVNEVVHKSETVNCDSNKVLDENKPVVTDSSSDSSESTNM</sequence>
<evidence type="ECO:0008006" key="8">
    <source>
        <dbReference type="Google" id="ProtNLM"/>
    </source>
</evidence>
<evidence type="ECO:0000313" key="7">
    <source>
        <dbReference type="Proteomes" id="UP000030746"/>
    </source>
</evidence>
<dbReference type="Proteomes" id="UP000030746">
    <property type="component" value="Unassembled WGS sequence"/>
</dbReference>
<gene>
    <name evidence="6" type="ORF">LOTGIDRAFT_236409</name>
</gene>
<evidence type="ECO:0000256" key="5">
    <source>
        <dbReference type="SAM" id="SignalP"/>
    </source>
</evidence>
<dbReference type="PANTHER" id="PTHR24366">
    <property type="entry name" value="IG(IMMUNOGLOBULIN) AND LRR(LEUCINE RICH REPEAT) DOMAINS"/>
    <property type="match status" value="1"/>
</dbReference>
<accession>V3YZS1</accession>
<dbReference type="OMA" id="SANCECK"/>
<evidence type="ECO:0000256" key="3">
    <source>
        <dbReference type="SAM" id="MobiDB-lite"/>
    </source>
</evidence>
<dbReference type="EMBL" id="KB203598">
    <property type="protein sequence ID" value="ESO83713.1"/>
    <property type="molecule type" value="Genomic_DNA"/>
</dbReference>
<keyword evidence="7" id="KW-1185">Reference proteome</keyword>
<dbReference type="Gene3D" id="3.80.10.10">
    <property type="entry name" value="Ribonuclease Inhibitor"/>
    <property type="match status" value="3"/>
</dbReference>
<keyword evidence="4" id="KW-1133">Transmembrane helix</keyword>
<keyword evidence="1" id="KW-0433">Leucine-rich repeat</keyword>
<evidence type="ECO:0000256" key="2">
    <source>
        <dbReference type="ARBA" id="ARBA00022737"/>
    </source>
</evidence>
<reference evidence="6 7" key="1">
    <citation type="journal article" date="2013" name="Nature">
        <title>Insights into bilaterian evolution from three spiralian genomes.</title>
        <authorList>
            <person name="Simakov O."/>
            <person name="Marletaz F."/>
            <person name="Cho S.J."/>
            <person name="Edsinger-Gonzales E."/>
            <person name="Havlak P."/>
            <person name="Hellsten U."/>
            <person name="Kuo D.H."/>
            <person name="Larsson T."/>
            <person name="Lv J."/>
            <person name="Arendt D."/>
            <person name="Savage R."/>
            <person name="Osoegawa K."/>
            <person name="de Jong P."/>
            <person name="Grimwood J."/>
            <person name="Chapman J.A."/>
            <person name="Shapiro H."/>
            <person name="Aerts A."/>
            <person name="Otillar R.P."/>
            <person name="Terry A.Y."/>
            <person name="Boore J.L."/>
            <person name="Grigoriev I.V."/>
            <person name="Lindberg D.R."/>
            <person name="Seaver E.C."/>
            <person name="Weisblat D.A."/>
            <person name="Putnam N.H."/>
            <person name="Rokhsar D.S."/>
        </authorList>
    </citation>
    <scope>NUCLEOTIDE SEQUENCE [LARGE SCALE GENOMIC DNA]</scope>
</reference>
<keyword evidence="2" id="KW-0677">Repeat</keyword>
<dbReference type="InterPro" id="IPR001611">
    <property type="entry name" value="Leu-rich_rpt"/>
</dbReference>
<dbReference type="GeneID" id="20250141"/>
<dbReference type="RefSeq" id="XP_009065503.1">
    <property type="nucleotide sequence ID" value="XM_009067255.1"/>
</dbReference>
<feature type="signal peptide" evidence="5">
    <location>
        <begin position="1"/>
        <end position="21"/>
    </location>
</feature>
<dbReference type="CDD" id="cd00063">
    <property type="entry name" value="FN3"/>
    <property type="match status" value="1"/>
</dbReference>
<dbReference type="CTD" id="20250141"/>
<evidence type="ECO:0000256" key="1">
    <source>
        <dbReference type="ARBA" id="ARBA00022614"/>
    </source>
</evidence>
<dbReference type="KEGG" id="lgi:LOTGIDRAFT_236409"/>
<feature type="chain" id="PRO_5004715122" description="Fibronectin type-III domain-containing protein" evidence="5">
    <location>
        <begin position="22"/>
        <end position="664"/>
    </location>
</feature>
<dbReference type="AlphaFoldDB" id="V3YZS1"/>
<protein>
    <recommendedName>
        <fullName evidence="8">Fibronectin type-III domain-containing protein</fullName>
    </recommendedName>
</protein>
<proteinExistence type="predicted"/>
<dbReference type="InterPro" id="IPR032675">
    <property type="entry name" value="LRR_dom_sf"/>
</dbReference>
<feature type="transmembrane region" description="Helical" evidence="4">
    <location>
        <begin position="545"/>
        <end position="567"/>
    </location>
</feature>
<keyword evidence="5" id="KW-0732">Signal</keyword>
<dbReference type="STRING" id="225164.V3YZS1"/>
<dbReference type="SMART" id="SM00369">
    <property type="entry name" value="LRR_TYP"/>
    <property type="match status" value="7"/>
</dbReference>
<dbReference type="Pfam" id="PF13855">
    <property type="entry name" value="LRR_8"/>
    <property type="match status" value="2"/>
</dbReference>